<gene>
    <name evidence="2" type="ORF">AVEN_212644_1</name>
</gene>
<comment type="caution">
    <text evidence="2">The sequence shown here is derived from an EMBL/GenBank/DDBJ whole genome shotgun (WGS) entry which is preliminary data.</text>
</comment>
<keyword evidence="1" id="KW-0472">Membrane</keyword>
<keyword evidence="1" id="KW-1133">Transmembrane helix</keyword>
<evidence type="ECO:0000313" key="2">
    <source>
        <dbReference type="EMBL" id="GBN23326.1"/>
    </source>
</evidence>
<feature type="transmembrane region" description="Helical" evidence="1">
    <location>
        <begin position="6"/>
        <end position="28"/>
    </location>
</feature>
<protein>
    <submittedName>
        <fullName evidence="2">Uncharacterized protein</fullName>
    </submittedName>
</protein>
<keyword evidence="1" id="KW-0812">Transmembrane</keyword>
<proteinExistence type="predicted"/>
<dbReference type="EMBL" id="BGPR01006982">
    <property type="protein sequence ID" value="GBN23326.1"/>
    <property type="molecule type" value="Genomic_DNA"/>
</dbReference>
<feature type="transmembrane region" description="Helical" evidence="1">
    <location>
        <begin position="121"/>
        <end position="138"/>
    </location>
</feature>
<evidence type="ECO:0000256" key="1">
    <source>
        <dbReference type="SAM" id="Phobius"/>
    </source>
</evidence>
<dbReference type="AlphaFoldDB" id="A0A4Y2MC91"/>
<evidence type="ECO:0000313" key="3">
    <source>
        <dbReference type="Proteomes" id="UP000499080"/>
    </source>
</evidence>
<accession>A0A4Y2MC91</accession>
<reference evidence="2 3" key="1">
    <citation type="journal article" date="2019" name="Sci. Rep.">
        <title>Orb-weaving spider Araneus ventricosus genome elucidates the spidroin gene catalogue.</title>
        <authorList>
            <person name="Kono N."/>
            <person name="Nakamura H."/>
            <person name="Ohtoshi R."/>
            <person name="Moran D.A.P."/>
            <person name="Shinohara A."/>
            <person name="Yoshida Y."/>
            <person name="Fujiwara M."/>
            <person name="Mori M."/>
            <person name="Tomita M."/>
            <person name="Arakawa K."/>
        </authorList>
    </citation>
    <scope>NUCLEOTIDE SEQUENCE [LARGE SCALE GENOMIC DNA]</scope>
</reference>
<organism evidence="2 3">
    <name type="scientific">Araneus ventricosus</name>
    <name type="common">Orbweaver spider</name>
    <name type="synonym">Epeira ventricosa</name>
    <dbReference type="NCBI Taxonomy" id="182803"/>
    <lineage>
        <taxon>Eukaryota</taxon>
        <taxon>Metazoa</taxon>
        <taxon>Ecdysozoa</taxon>
        <taxon>Arthropoda</taxon>
        <taxon>Chelicerata</taxon>
        <taxon>Arachnida</taxon>
        <taxon>Araneae</taxon>
        <taxon>Araneomorphae</taxon>
        <taxon>Entelegynae</taxon>
        <taxon>Araneoidea</taxon>
        <taxon>Araneidae</taxon>
        <taxon>Araneus</taxon>
    </lineage>
</organism>
<sequence length="142" mass="16221">MLDEIQATFSAMTFVIVSAYLSFCFALLGQIMHLNYYSWALLTETTFSVACSIVFLIAIFWFPGRVSLELKTFSHLIRTNYEERCCAGFLSENFLQEKLLLEQRSFLFSGLNLISYKRENILTLLGALLTYGLLVLSVESRA</sequence>
<dbReference type="Proteomes" id="UP000499080">
    <property type="component" value="Unassembled WGS sequence"/>
</dbReference>
<feature type="transmembrane region" description="Helical" evidence="1">
    <location>
        <begin position="40"/>
        <end position="62"/>
    </location>
</feature>
<keyword evidence="3" id="KW-1185">Reference proteome</keyword>
<name>A0A4Y2MC91_ARAVE</name>